<evidence type="ECO:0000256" key="5">
    <source>
        <dbReference type="ARBA" id="ARBA00023187"/>
    </source>
</evidence>
<dbReference type="EMBL" id="JBFTWV010000115">
    <property type="protein sequence ID" value="KAL2786553.1"/>
    <property type="molecule type" value="Genomic_DNA"/>
</dbReference>
<evidence type="ECO:0000256" key="2">
    <source>
        <dbReference type="ARBA" id="ARBA00022664"/>
    </source>
</evidence>
<dbReference type="InterPro" id="IPR045146">
    <property type="entry name" value="SF3A1"/>
</dbReference>
<evidence type="ECO:0000256" key="4">
    <source>
        <dbReference type="ARBA" id="ARBA00022737"/>
    </source>
</evidence>
<feature type="compositionally biased region" description="Pro residues" evidence="8">
    <location>
        <begin position="99"/>
        <end position="113"/>
    </location>
</feature>
<feature type="domain" description="SURP motif" evidence="9">
    <location>
        <begin position="33"/>
        <end position="75"/>
    </location>
</feature>
<keyword evidence="7" id="KW-0175">Coiled coil</keyword>
<keyword evidence="6" id="KW-0539">Nucleus</keyword>
<dbReference type="PROSITE" id="PS50128">
    <property type="entry name" value="SURP"/>
    <property type="match status" value="2"/>
</dbReference>
<evidence type="ECO:0000256" key="3">
    <source>
        <dbReference type="ARBA" id="ARBA00022728"/>
    </source>
</evidence>
<proteinExistence type="predicted"/>
<dbReference type="SUPFAM" id="SSF109905">
    <property type="entry name" value="Surp module (SWAP domain)"/>
    <property type="match status" value="2"/>
</dbReference>
<evidence type="ECO:0000313" key="11">
    <source>
        <dbReference type="Proteomes" id="UP001610563"/>
    </source>
</evidence>
<keyword evidence="11" id="KW-1185">Reference proteome</keyword>
<accession>A0ABR4FUB3</accession>
<keyword evidence="5" id="KW-0508">mRNA splicing</keyword>
<protein>
    <submittedName>
        <fullName evidence="10">Pre-mRNA splicing factor PRP21 like protein-domain-containing protein</fullName>
    </submittedName>
</protein>
<sequence>MASMSTGNTPTITDDVNKPPEGVVLPPKDIRAIVEKTAGYVTRNGAVFEDRVREKERNNPKFSFLNSNDPYAPFYQWRLSEIKEGRGTDVSAGRAGEPTPTPAPEAPKGPAEPPEFHFSARMPIINAQDLEVVRLTALFVARRGKSFMTALSQREARNFQFDFLRPQHSLYQFFTRLVDQYTILLRPEGVDSATSEKNRIAELEQNVKNKFHILERAEQRAEWVKYQEQQKQKKEEEEENERIEYAQIDWHDFVVVETVLFTEADDQVDLPPPTSLNDLQSASLEQKAMISLNPLRIEEAMPTDLDAPTYYNAYPTQPEPQPVFQPAGPSFPSHAQQMPQPIPIPPVAAAAAAQEEEQRIRERMEARDQAAAAKAIPTQQPIRIRSDYVPRAQARRLNPAGTMALCPNCKQQIPEAELQQHMRIEMLDPRWREQQAKAQARTATTNLSTADVVGNLKRLASQRSDVFDSTALQGIPDPEEEARKKRMAYEGIPGAGPMQHQQPPPVGPVGGPHNPQNMNIEEQIRHLHERYKQ</sequence>
<evidence type="ECO:0000256" key="8">
    <source>
        <dbReference type="SAM" id="MobiDB-lite"/>
    </source>
</evidence>
<dbReference type="Gene3D" id="1.10.10.790">
    <property type="entry name" value="Surp module"/>
    <property type="match status" value="2"/>
</dbReference>
<comment type="caution">
    <text evidence="10">The sequence shown here is derived from an EMBL/GenBank/DDBJ whole genome shotgun (WGS) entry which is preliminary data.</text>
</comment>
<evidence type="ECO:0000313" key="10">
    <source>
        <dbReference type="EMBL" id="KAL2786553.1"/>
    </source>
</evidence>
<dbReference type="InterPro" id="IPR000061">
    <property type="entry name" value="Surp"/>
</dbReference>
<feature type="compositionally biased region" description="Polar residues" evidence="8">
    <location>
        <begin position="1"/>
        <end position="14"/>
    </location>
</feature>
<gene>
    <name evidence="10" type="ORF">BJX66DRAFT_29020</name>
</gene>
<comment type="subcellular location">
    <subcellularLocation>
        <location evidence="1">Nucleus</location>
    </subcellularLocation>
</comment>
<evidence type="ECO:0000256" key="7">
    <source>
        <dbReference type="SAM" id="Coils"/>
    </source>
</evidence>
<keyword evidence="3" id="KW-0747">Spliceosome</keyword>
<dbReference type="Proteomes" id="UP001610563">
    <property type="component" value="Unassembled WGS sequence"/>
</dbReference>
<evidence type="ECO:0000259" key="9">
    <source>
        <dbReference type="PROSITE" id="PS50128"/>
    </source>
</evidence>
<reference evidence="10 11" key="1">
    <citation type="submission" date="2024-07" db="EMBL/GenBank/DDBJ databases">
        <title>Section-level genome sequencing and comparative genomics of Aspergillus sections Usti and Cavernicolus.</title>
        <authorList>
            <consortium name="Lawrence Berkeley National Laboratory"/>
            <person name="Nybo J.L."/>
            <person name="Vesth T.C."/>
            <person name="Theobald S."/>
            <person name="Frisvad J.C."/>
            <person name="Larsen T.O."/>
            <person name="Kjaerboelling I."/>
            <person name="Rothschild-Mancinelli K."/>
            <person name="Lyhne E.K."/>
            <person name="Kogle M.E."/>
            <person name="Barry K."/>
            <person name="Clum A."/>
            <person name="Na H."/>
            <person name="Ledsgaard L."/>
            <person name="Lin J."/>
            <person name="Lipzen A."/>
            <person name="Kuo A."/>
            <person name="Riley R."/>
            <person name="Mondo S."/>
            <person name="Labutti K."/>
            <person name="Haridas S."/>
            <person name="Pangalinan J."/>
            <person name="Salamov A.A."/>
            <person name="Simmons B.A."/>
            <person name="Magnuson J.K."/>
            <person name="Chen J."/>
            <person name="Drula E."/>
            <person name="Henrissat B."/>
            <person name="Wiebenga A."/>
            <person name="Lubbers R.J."/>
            <person name="Gomes A.C."/>
            <person name="Makela M.R."/>
            <person name="Stajich J."/>
            <person name="Grigoriev I.V."/>
            <person name="Mortensen U.H."/>
            <person name="De Vries R.P."/>
            <person name="Baker S.E."/>
            <person name="Andersen M.R."/>
        </authorList>
    </citation>
    <scope>NUCLEOTIDE SEQUENCE [LARGE SCALE GENOMIC DNA]</scope>
    <source>
        <strain evidence="10 11">CBS 209.92</strain>
    </source>
</reference>
<dbReference type="InterPro" id="IPR035967">
    <property type="entry name" value="SWAP/Surp_sf"/>
</dbReference>
<feature type="domain" description="SURP motif" evidence="9">
    <location>
        <begin position="132"/>
        <end position="174"/>
    </location>
</feature>
<dbReference type="PANTHER" id="PTHR15316">
    <property type="entry name" value="SPLICEOSOME ASSOCIATED PROTEIN 114/SWAP SPLICING FACTOR-RELATED"/>
    <property type="match status" value="1"/>
</dbReference>
<keyword evidence="2" id="KW-0507">mRNA processing</keyword>
<feature type="coiled-coil region" evidence="7">
    <location>
        <begin position="200"/>
        <end position="246"/>
    </location>
</feature>
<dbReference type="Pfam" id="PF01805">
    <property type="entry name" value="Surp"/>
    <property type="match status" value="2"/>
</dbReference>
<feature type="region of interest" description="Disordered" evidence="8">
    <location>
        <begin position="1"/>
        <end position="24"/>
    </location>
</feature>
<name>A0ABR4FUB3_9EURO</name>
<evidence type="ECO:0000256" key="1">
    <source>
        <dbReference type="ARBA" id="ARBA00004123"/>
    </source>
</evidence>
<dbReference type="Pfam" id="PF12230">
    <property type="entry name" value="PRP21_like_P"/>
    <property type="match status" value="1"/>
</dbReference>
<dbReference type="InterPro" id="IPR022030">
    <property type="entry name" value="SF3A1_dom"/>
</dbReference>
<evidence type="ECO:0000256" key="6">
    <source>
        <dbReference type="ARBA" id="ARBA00023242"/>
    </source>
</evidence>
<dbReference type="PANTHER" id="PTHR15316:SF1">
    <property type="entry name" value="SPLICING FACTOR 3A SUBUNIT 1"/>
    <property type="match status" value="1"/>
</dbReference>
<keyword evidence="4" id="KW-0677">Repeat</keyword>
<organism evidence="10 11">
    <name type="scientific">Aspergillus keveii</name>
    <dbReference type="NCBI Taxonomy" id="714993"/>
    <lineage>
        <taxon>Eukaryota</taxon>
        <taxon>Fungi</taxon>
        <taxon>Dikarya</taxon>
        <taxon>Ascomycota</taxon>
        <taxon>Pezizomycotina</taxon>
        <taxon>Eurotiomycetes</taxon>
        <taxon>Eurotiomycetidae</taxon>
        <taxon>Eurotiales</taxon>
        <taxon>Aspergillaceae</taxon>
        <taxon>Aspergillus</taxon>
        <taxon>Aspergillus subgen. Nidulantes</taxon>
    </lineage>
</organism>
<feature type="region of interest" description="Disordered" evidence="8">
    <location>
        <begin position="88"/>
        <end position="116"/>
    </location>
</feature>
<dbReference type="SMART" id="SM00648">
    <property type="entry name" value="SWAP"/>
    <property type="match status" value="2"/>
</dbReference>
<feature type="region of interest" description="Disordered" evidence="8">
    <location>
        <begin position="491"/>
        <end position="517"/>
    </location>
</feature>